<keyword evidence="1" id="KW-0812">Transmembrane</keyword>
<keyword evidence="1" id="KW-0472">Membrane</keyword>
<keyword evidence="1" id="KW-1133">Transmembrane helix</keyword>
<dbReference type="Gene3D" id="3.30.70.60">
    <property type="match status" value="1"/>
</dbReference>
<dbReference type="RefSeq" id="WP_004141389.1">
    <property type="nucleotide sequence ID" value="NZ_GG694027.1"/>
</dbReference>
<dbReference type="HOGENOM" id="CLU_102444_1_0_6"/>
<dbReference type="PANTHER" id="PTHR39555:SF1">
    <property type="entry name" value="TYPE IV PILUS INNER MEMBRANE COMPONENT PILO"/>
    <property type="match status" value="1"/>
</dbReference>
<dbReference type="GO" id="GO:0043683">
    <property type="term" value="P:type IV pilus assembly"/>
    <property type="evidence" value="ECO:0007669"/>
    <property type="project" value="InterPro"/>
</dbReference>
<dbReference type="OrthoDB" id="9802133at2"/>
<name>C8NAT8_CARH6</name>
<comment type="caution">
    <text evidence="2">The sequence shown here is derived from an EMBL/GenBank/DDBJ whole genome shotgun (WGS) entry which is preliminary data.</text>
</comment>
<dbReference type="PANTHER" id="PTHR39555">
    <property type="entry name" value="FIMBRIAL ASSEMBLY PROTEIN PILO-LIKE PROTEIN-RELATED"/>
    <property type="match status" value="1"/>
</dbReference>
<dbReference type="InterPro" id="IPR014717">
    <property type="entry name" value="Transl_elong_EF1B/ribsomal_bS6"/>
</dbReference>
<dbReference type="AlphaFoldDB" id="C8NAT8"/>
<reference evidence="2 3" key="1">
    <citation type="submission" date="2009-08" db="EMBL/GenBank/DDBJ databases">
        <authorList>
            <person name="Qin X."/>
            <person name="Bachman B."/>
            <person name="Battles P."/>
            <person name="Bell A."/>
            <person name="Bess C."/>
            <person name="Bickham C."/>
            <person name="Chaboub L."/>
            <person name="Chen D."/>
            <person name="Coyle M."/>
            <person name="Deiros D.R."/>
            <person name="Dinh H."/>
            <person name="Forbes L."/>
            <person name="Fowler G."/>
            <person name="Francisco L."/>
            <person name="Fu Q."/>
            <person name="Gubbala S."/>
            <person name="Hale W."/>
            <person name="Han Y."/>
            <person name="Hemphill L."/>
            <person name="Highlander S.K."/>
            <person name="Hirani K."/>
            <person name="Hogues M."/>
            <person name="Jackson L."/>
            <person name="Jakkamsetti A."/>
            <person name="Javaid M."/>
            <person name="Jiang H."/>
            <person name="Korchina V."/>
            <person name="Kovar C."/>
            <person name="Lara F."/>
            <person name="Lee S."/>
            <person name="Mata R."/>
            <person name="Mathew T."/>
            <person name="Moen C."/>
            <person name="Morales K."/>
            <person name="Munidasa M."/>
            <person name="Nazareth L."/>
            <person name="Ngo R."/>
            <person name="Nguyen L."/>
            <person name="Okwuonu G."/>
            <person name="Ongeri F."/>
            <person name="Patil S."/>
            <person name="Petrosino J."/>
            <person name="Pham C."/>
            <person name="Pham P."/>
            <person name="Pu L.-L."/>
            <person name="Puazo M."/>
            <person name="Raj R."/>
            <person name="Reid J."/>
            <person name="Rouhana J."/>
            <person name="Saada N."/>
            <person name="Shang Y."/>
            <person name="Simmons D."/>
            <person name="Thornton R."/>
            <person name="Warren J."/>
            <person name="Weissenberger G."/>
            <person name="Zhang J."/>
            <person name="Zhang L."/>
            <person name="Zhou C."/>
            <person name="Zhu D."/>
            <person name="Muzny D."/>
            <person name="Worley K."/>
            <person name="Gibbs R."/>
        </authorList>
    </citation>
    <scope>NUCLEOTIDE SEQUENCE [LARGE SCALE GENOMIC DNA]</scope>
    <source>
        <strain evidence="3">ATCC 15826 / DSM 8339 / NCTC 10426 / 6573</strain>
    </source>
</reference>
<organism evidence="2 3">
    <name type="scientific">Cardiobacterium hominis (strain ATCC 15826 / DSM 8339 / NCTC 10426 / 6573)</name>
    <dbReference type="NCBI Taxonomy" id="638300"/>
    <lineage>
        <taxon>Bacteria</taxon>
        <taxon>Pseudomonadati</taxon>
        <taxon>Pseudomonadota</taxon>
        <taxon>Gammaproteobacteria</taxon>
        <taxon>Cardiobacteriales</taxon>
        <taxon>Cardiobacteriaceae</taxon>
        <taxon>Cardiobacterium</taxon>
    </lineage>
</organism>
<proteinExistence type="predicted"/>
<dbReference type="Proteomes" id="UP000004870">
    <property type="component" value="Unassembled WGS sequence"/>
</dbReference>
<sequence>MKFVSPGQLDTSNPGTWPIYYKILCWVVIVGVAAFLYNKFVREPLVEQQDAHNMKITQLKSEYSELYQYQQDLPKYKERSEELVGVLRSLLDYLPSNDEMPDLIDSVYISGVDNGIIFDTFQPEKDIKQNYYDVKPIKLKTDTKYTNFALFTGRISALQRILNVSDMSIKIAEKDPNKLSVDSQLQTYVYNEDIDKFLKMDLKSLQEHAKKENVDVEK</sequence>
<protein>
    <submittedName>
        <fullName evidence="2">Pilus assembly protein, PilO</fullName>
    </submittedName>
</protein>
<dbReference type="InterPro" id="IPR007445">
    <property type="entry name" value="PilO"/>
</dbReference>
<dbReference type="STRING" id="2718.CHUV0807_0892"/>
<evidence type="ECO:0000313" key="3">
    <source>
        <dbReference type="Proteomes" id="UP000004870"/>
    </source>
</evidence>
<gene>
    <name evidence="2" type="ORF">HMPREF0198_1616</name>
</gene>
<dbReference type="EMBL" id="ACKY01000095">
    <property type="protein sequence ID" value="EEV88309.1"/>
    <property type="molecule type" value="Genomic_DNA"/>
</dbReference>
<evidence type="ECO:0000313" key="2">
    <source>
        <dbReference type="EMBL" id="EEV88309.1"/>
    </source>
</evidence>
<keyword evidence="3" id="KW-1185">Reference proteome</keyword>
<feature type="transmembrane region" description="Helical" evidence="1">
    <location>
        <begin position="19"/>
        <end position="37"/>
    </location>
</feature>
<evidence type="ECO:0000256" key="1">
    <source>
        <dbReference type="SAM" id="Phobius"/>
    </source>
</evidence>
<accession>C8NAT8</accession>
<dbReference type="GO" id="GO:0043107">
    <property type="term" value="P:type IV pilus-dependent motility"/>
    <property type="evidence" value="ECO:0007669"/>
    <property type="project" value="InterPro"/>
</dbReference>
<dbReference type="GeneID" id="84790474"/>
<dbReference type="Pfam" id="PF04350">
    <property type="entry name" value="PilO"/>
    <property type="match status" value="1"/>
</dbReference>